<evidence type="ECO:0000313" key="1">
    <source>
        <dbReference type="EMBL" id="AKA86548.1"/>
    </source>
</evidence>
<protein>
    <submittedName>
        <fullName evidence="1">Uncharacterized protein</fullName>
    </submittedName>
</protein>
<dbReference type="RefSeq" id="WP_227991907.1">
    <property type="nucleotide sequence ID" value="NC_019344.1"/>
</dbReference>
<name>A0A0E3MTK2_SERMA</name>
<accession>A0A0E3MTK2</accession>
<keyword evidence="1" id="KW-0614">Plasmid</keyword>
<proteinExistence type="predicted"/>
<reference evidence="1" key="1">
    <citation type="journal article" date="2015" name="PLoS ONE">
        <title>Differentiation of IncL and IncM Plasmids Associated with the Spread of Clinically Relevant Antimicrobial Resistance.</title>
        <authorList>
            <person name="Carattoli A."/>
            <person name="Seiffert S.N."/>
            <person name="Schwendener S."/>
            <person name="Perreten V."/>
            <person name="Endimiani A."/>
        </authorList>
    </citation>
    <scope>NUCLEOTIDE SEQUENCE</scope>
    <source>
        <strain evidence="1">R471</strain>
        <plasmid evidence="1">R471</plasmid>
    </source>
</reference>
<organism evidence="1">
    <name type="scientific">Serratia marcescens</name>
    <dbReference type="NCBI Taxonomy" id="615"/>
    <lineage>
        <taxon>Bacteria</taxon>
        <taxon>Pseudomonadati</taxon>
        <taxon>Pseudomonadota</taxon>
        <taxon>Gammaproteobacteria</taxon>
        <taxon>Enterobacterales</taxon>
        <taxon>Yersiniaceae</taxon>
        <taxon>Serratia</taxon>
    </lineage>
</organism>
<sequence>MENGFILAGSIPMATKHINDELWNRIEALTVKANARHGLLRPIKEAEVLHLVLQRGLELLTDDDLLQLGKYRRPIGFVLRRPGVEMVKLDMLNMADAATVLLRSGPATLCIWSRDDILREASEAVLRERLPDAALLSEGDDRARFQTLLPGFWNAAHRGETAVISLRADNADLAIARITDLMCESLLGYKGQRAYRAGENEQGEES</sequence>
<geneLocation type="plasmid" evidence="1">
    <name>R471</name>
</geneLocation>
<dbReference type="EMBL" id="KM406489">
    <property type="protein sequence ID" value="AKA86548.1"/>
    <property type="molecule type" value="Genomic_DNA"/>
</dbReference>
<dbReference type="AlphaFoldDB" id="A0A0E3MTK2"/>